<evidence type="ECO:0000313" key="3">
    <source>
        <dbReference type="EMBL" id="TWF82248.1"/>
    </source>
</evidence>
<dbReference type="RefSeq" id="WP_147260599.1">
    <property type="nucleotide sequence ID" value="NZ_VIWU01000001.1"/>
</dbReference>
<evidence type="ECO:0000256" key="1">
    <source>
        <dbReference type="SAM" id="MobiDB-lite"/>
    </source>
</evidence>
<organism evidence="3 4">
    <name type="scientific">Pseudonocardia hierapolitana</name>
    <dbReference type="NCBI Taxonomy" id="1128676"/>
    <lineage>
        <taxon>Bacteria</taxon>
        <taxon>Bacillati</taxon>
        <taxon>Actinomycetota</taxon>
        <taxon>Actinomycetes</taxon>
        <taxon>Pseudonocardiales</taxon>
        <taxon>Pseudonocardiaceae</taxon>
        <taxon>Pseudonocardia</taxon>
    </lineage>
</organism>
<evidence type="ECO:0000313" key="4">
    <source>
        <dbReference type="Proteomes" id="UP000321261"/>
    </source>
</evidence>
<keyword evidence="2" id="KW-0472">Membrane</keyword>
<evidence type="ECO:0000256" key="2">
    <source>
        <dbReference type="SAM" id="Phobius"/>
    </source>
</evidence>
<dbReference type="EMBL" id="VIWU01000001">
    <property type="protein sequence ID" value="TWF82248.1"/>
    <property type="molecule type" value="Genomic_DNA"/>
</dbReference>
<sequence>MSDLIEPGGRREQINFDNGDNTAKQEPFREDQDLPGVTIVPIWALASIVFGFLALIGSLVVISSVAAAAAIAWAIYAGRPNDGSGSRA</sequence>
<reference evidence="3 4" key="1">
    <citation type="submission" date="2019-06" db="EMBL/GenBank/DDBJ databases">
        <title>Sequencing the genomes of 1000 actinobacteria strains.</title>
        <authorList>
            <person name="Klenk H.-P."/>
        </authorList>
    </citation>
    <scope>NUCLEOTIDE SEQUENCE [LARGE SCALE GENOMIC DNA]</scope>
    <source>
        <strain evidence="3 4">DSM 45671</strain>
    </source>
</reference>
<feature type="compositionally biased region" description="Polar residues" evidence="1">
    <location>
        <begin position="15"/>
        <end position="24"/>
    </location>
</feature>
<accession>A0A561T558</accession>
<keyword evidence="2" id="KW-0812">Transmembrane</keyword>
<proteinExistence type="predicted"/>
<feature type="region of interest" description="Disordered" evidence="1">
    <location>
        <begin position="1"/>
        <end position="30"/>
    </location>
</feature>
<comment type="caution">
    <text evidence="3">The sequence shown here is derived from an EMBL/GenBank/DDBJ whole genome shotgun (WGS) entry which is preliminary data.</text>
</comment>
<dbReference type="AlphaFoldDB" id="A0A561T558"/>
<feature type="transmembrane region" description="Helical" evidence="2">
    <location>
        <begin position="42"/>
        <end position="75"/>
    </location>
</feature>
<dbReference type="Proteomes" id="UP000321261">
    <property type="component" value="Unassembled WGS sequence"/>
</dbReference>
<protein>
    <submittedName>
        <fullName evidence="3">Uncharacterized protein</fullName>
    </submittedName>
</protein>
<keyword evidence="4" id="KW-1185">Reference proteome</keyword>
<gene>
    <name evidence="3" type="ORF">FHX44_118193</name>
</gene>
<name>A0A561T558_9PSEU</name>
<keyword evidence="2" id="KW-1133">Transmembrane helix</keyword>